<evidence type="ECO:0000256" key="1">
    <source>
        <dbReference type="SAM" id="Phobius"/>
    </source>
</evidence>
<feature type="transmembrane region" description="Helical" evidence="1">
    <location>
        <begin position="12"/>
        <end position="32"/>
    </location>
</feature>
<dbReference type="EMBL" id="CP066007">
    <property type="protein sequence ID" value="QQB46471.1"/>
    <property type="molecule type" value="Genomic_DNA"/>
</dbReference>
<dbReference type="OrthoDB" id="4427298at2"/>
<feature type="transmembrane region" description="Helical" evidence="1">
    <location>
        <begin position="57"/>
        <end position="78"/>
    </location>
</feature>
<dbReference type="Proteomes" id="UP000596145">
    <property type="component" value="Chromosome"/>
</dbReference>
<keyword evidence="1" id="KW-0472">Membrane</keyword>
<gene>
    <name evidence="2" type="primary">amaP</name>
    <name evidence="2" type="ORF">I6I10_00460</name>
    <name evidence="3" type="ORF">I6J21_02585</name>
</gene>
<evidence type="ECO:0000313" key="2">
    <source>
        <dbReference type="EMBL" id="QQB46471.1"/>
    </source>
</evidence>
<proteinExistence type="predicted"/>
<dbReference type="RefSeq" id="WP_005394811.1">
    <property type="nucleotide sequence ID" value="NZ_CP066007.1"/>
</dbReference>
<keyword evidence="1" id="KW-0812">Transmembrane</keyword>
<evidence type="ECO:0000313" key="3">
    <source>
        <dbReference type="EMBL" id="QRP71061.1"/>
    </source>
</evidence>
<organism evidence="2 4">
    <name type="scientific">Corynebacterium glucuronolyticum</name>
    <dbReference type="NCBI Taxonomy" id="39791"/>
    <lineage>
        <taxon>Bacteria</taxon>
        <taxon>Bacillati</taxon>
        <taxon>Actinomycetota</taxon>
        <taxon>Actinomycetes</taxon>
        <taxon>Mycobacteriales</taxon>
        <taxon>Corynebacteriaceae</taxon>
        <taxon>Corynebacterium</taxon>
    </lineage>
</organism>
<name>A0A7T4JV39_9CORY</name>
<dbReference type="AlphaFoldDB" id="A0A7T4JV39"/>
<keyword evidence="1" id="KW-1133">Transmembrane helix</keyword>
<protein>
    <submittedName>
        <fullName evidence="2">Alkaline shock response membrane anchor protein AmaP</fullName>
    </submittedName>
</protein>
<dbReference type="EMBL" id="CP069534">
    <property type="protein sequence ID" value="QRP71061.1"/>
    <property type="molecule type" value="Genomic_DNA"/>
</dbReference>
<sequence>MNKALAAFNRIVSFLGFLLFALVGALLIALHFNNPYAQYATEFADQDAWRTLSDAPAYPWILGLIGIVALILGLWLILSNFTRKTINRVPSSASNQDGNISLALGRIADAIAETFEDIPFVENAGASVKEFRDRPVMDFTITADPRVNSVQIRDRIEQANLDLREAIRDVDVDSRFRLHMEPVQRKAD</sequence>
<accession>A0A7T4JV39</accession>
<dbReference type="NCBIfam" id="NF033218">
    <property type="entry name" value="anchor_AmaP"/>
    <property type="match status" value="1"/>
</dbReference>
<dbReference type="GeneID" id="92759225"/>
<reference evidence="2 4" key="1">
    <citation type="submission" date="2020-12" db="EMBL/GenBank/DDBJ databases">
        <title>FDA dAtabase for Regulatory Grade micrObial Sequences (FDA-ARGOS): Supporting development and validation of Infectious Disease Dx tests.</title>
        <authorList>
            <person name="Sproer C."/>
            <person name="Gronow S."/>
            <person name="Severitt S."/>
            <person name="Schroder I."/>
            <person name="Tallon L."/>
            <person name="Sadzewicz L."/>
            <person name="Zhao X."/>
            <person name="Boylan J."/>
            <person name="Ott S."/>
            <person name="Bowen H."/>
            <person name="Vavikolanu K."/>
            <person name="Mehta A."/>
            <person name="Aluvathingal J."/>
            <person name="Nadendla S."/>
            <person name="Lowell S."/>
            <person name="Myers T."/>
            <person name="Yan Y."/>
            <person name="Sichtig H."/>
        </authorList>
    </citation>
    <scope>NUCLEOTIDE SEQUENCE [LARGE SCALE GENOMIC DNA]</scope>
    <source>
        <strain evidence="2 4">FDAARGOS_1053</strain>
        <strain evidence="3">FDAARGOS_1191</strain>
    </source>
</reference>
<dbReference type="Proteomes" id="UP000617681">
    <property type="component" value="Chromosome"/>
</dbReference>
<evidence type="ECO:0000313" key="4">
    <source>
        <dbReference type="Proteomes" id="UP000596145"/>
    </source>
</evidence>